<keyword evidence="3" id="KW-1185">Reference proteome</keyword>
<dbReference type="Proteomes" id="UP000605986">
    <property type="component" value="Unassembled WGS sequence"/>
</dbReference>
<evidence type="ECO:0000259" key="1">
    <source>
        <dbReference type="Pfam" id="PF06985"/>
    </source>
</evidence>
<dbReference type="PANTHER" id="PTHR33112:SF16">
    <property type="entry name" value="HETEROKARYON INCOMPATIBILITY DOMAIN-CONTAINING PROTEIN"/>
    <property type="match status" value="1"/>
</dbReference>
<dbReference type="OrthoDB" id="47007at2759"/>
<reference evidence="2" key="1">
    <citation type="submission" date="2020-01" db="EMBL/GenBank/DDBJ databases">
        <title>Identification and distribution of gene clusters putatively required for synthesis of sphingolipid metabolism inhibitors in phylogenetically diverse species of the filamentous fungus Fusarium.</title>
        <authorList>
            <person name="Kim H.-S."/>
            <person name="Busman M."/>
            <person name="Brown D.W."/>
            <person name="Divon H."/>
            <person name="Uhlig S."/>
            <person name="Proctor R.H."/>
        </authorList>
    </citation>
    <scope>NUCLEOTIDE SEQUENCE</scope>
    <source>
        <strain evidence="2">NRRL 53441</strain>
    </source>
</reference>
<dbReference type="Pfam" id="PF06985">
    <property type="entry name" value="HET"/>
    <property type="match status" value="1"/>
</dbReference>
<dbReference type="PANTHER" id="PTHR33112">
    <property type="entry name" value="DOMAIN PROTEIN, PUTATIVE-RELATED"/>
    <property type="match status" value="1"/>
</dbReference>
<sequence>MKIFQEVIERTKNDQSLNYLALELDGHGSPDEWIFRLVRRGDSADGFLVISNSKNRRRWHVVGSFGFCVKPEESKYFFALSTQVQQASPTETIRGAKASPDAGAENTLELMRGWIHDCVQNHDACIPPKVQLPSRVLDLGAFDDHGKARLLETHGQESSPCVALSYCWGSDATAHVRTTHSTISEHLDSIDVDKLPQTYKDAIKITRHLGLRYLWIDSLCICQDDPEDWAREAASMQRVYAGAYVTIAADKAARCTDGFLTRREREYIPTKLKITPSSDTDSKSLEISAYTFNVPADKTFWSSSWLGLDGEPLTSRAWATQERLLPQRIVHFAADAIFFECNCHFISEGGVEVSGRWNSVYPGVEKGFTEMARVSRVGATHKLWYLIMDDYTGRALTVKTDRFPAISGLAALIKHKLNNIKDIDKSNTPQATEYVAGLWSDALIEGLGWSGFDMRGYDREDKVLPDTRPLPKEGGYIAPTWSPASFDGRSANGMRDHGWVDVATVLNFNVTLKNKQNPFGEVVDGSITLRAPMIKVQLSNIPDEREATIGSNRRNMRFCTPRGPPHGTVSLFGGIYGQSAETRDWVKNNDIFVLILSEGKYVKRREGNMRYHGLLIMPVPKERRMKVEGEEFRRVGTIFLDAEDLGIDEEIVHDIDRFKEVVII</sequence>
<dbReference type="InterPro" id="IPR010730">
    <property type="entry name" value="HET"/>
</dbReference>
<evidence type="ECO:0000313" key="2">
    <source>
        <dbReference type="EMBL" id="KAF4446154.1"/>
    </source>
</evidence>
<evidence type="ECO:0000313" key="3">
    <source>
        <dbReference type="Proteomes" id="UP000605986"/>
    </source>
</evidence>
<dbReference type="EMBL" id="JAADJG010000472">
    <property type="protein sequence ID" value="KAF4446154.1"/>
    <property type="molecule type" value="Genomic_DNA"/>
</dbReference>
<proteinExistence type="predicted"/>
<feature type="domain" description="Heterokaryon incompatibility" evidence="1">
    <location>
        <begin position="162"/>
        <end position="322"/>
    </location>
</feature>
<comment type="caution">
    <text evidence="2">The sequence shown here is derived from an EMBL/GenBank/DDBJ whole genome shotgun (WGS) entry which is preliminary data.</text>
</comment>
<organism evidence="2 3">
    <name type="scientific">Fusarium austroafricanum</name>
    <dbReference type="NCBI Taxonomy" id="2364996"/>
    <lineage>
        <taxon>Eukaryota</taxon>
        <taxon>Fungi</taxon>
        <taxon>Dikarya</taxon>
        <taxon>Ascomycota</taxon>
        <taxon>Pezizomycotina</taxon>
        <taxon>Sordariomycetes</taxon>
        <taxon>Hypocreomycetidae</taxon>
        <taxon>Hypocreales</taxon>
        <taxon>Nectriaceae</taxon>
        <taxon>Fusarium</taxon>
        <taxon>Fusarium concolor species complex</taxon>
    </lineage>
</organism>
<gene>
    <name evidence="2" type="ORF">F53441_10130</name>
</gene>
<protein>
    <recommendedName>
        <fullName evidence="1">Heterokaryon incompatibility domain-containing protein</fullName>
    </recommendedName>
</protein>
<accession>A0A8H4KBY1</accession>
<dbReference type="AlphaFoldDB" id="A0A8H4KBY1"/>
<name>A0A8H4KBY1_9HYPO</name>